<name>A0A1X2GF25_9FUNG</name>
<dbReference type="OrthoDB" id="2260223at2759"/>
<dbReference type="GO" id="GO:0008270">
    <property type="term" value="F:zinc ion binding"/>
    <property type="evidence" value="ECO:0007669"/>
    <property type="project" value="UniProtKB-KW"/>
</dbReference>
<evidence type="ECO:0000259" key="2">
    <source>
        <dbReference type="PROSITE" id="PS50157"/>
    </source>
</evidence>
<protein>
    <recommendedName>
        <fullName evidence="2">C2H2-type domain-containing protein</fullName>
    </recommendedName>
</protein>
<keyword evidence="4" id="KW-1185">Reference proteome</keyword>
<keyword evidence="1" id="KW-0862">Zinc</keyword>
<keyword evidence="1" id="KW-0479">Metal-binding</keyword>
<evidence type="ECO:0000256" key="1">
    <source>
        <dbReference type="PROSITE-ProRule" id="PRU00042"/>
    </source>
</evidence>
<sequence>MFFVPGKTGVKSKNRVNSIAFACPSCDDGLTSLDELQIHLQIHVQTSNELINNANNDIQYVAGDNNDEATTIVDASPIPPAPVEGLIPRQCSQESFASDDHHPLRKYNYTFEDVVEWEYEHPWQINHPFDVMEHLKQFHLSSLDLNSKGNIQDMRILSLYSIFAFSEDIQKSVTRYMGQKVHEAVMADLDSIMQKMTMPPTNNVIMWSNELMLCRPVWLQVAQMCTDFLAKGRDSTNADDFIAATCMLQLATRLTKSYPDELCEDSFVHRHLDGLLDTIFAAEPRLKQEWANRWMATSTTLEKSFKPDFVVYVKPWHHRFDLATCEIKAPNNRAAGPINDYVKLCMEMKQMLFKMENAVDQPFVLGILVEGHSLTTYYMDKLGVNGCRVVRLSSTTLISELSNFGSFPMLFRAILQVRDLALIMAQKIEHAQLILAKEKRAFEIADTEATPSWKKFKGSPTLQS</sequence>
<dbReference type="InterPro" id="IPR013087">
    <property type="entry name" value="Znf_C2H2_type"/>
</dbReference>
<dbReference type="AlphaFoldDB" id="A0A1X2GF25"/>
<gene>
    <name evidence="3" type="ORF">DM01DRAFT_315853</name>
</gene>
<accession>A0A1X2GF25</accession>
<proteinExistence type="predicted"/>
<dbReference type="EMBL" id="MCGT01000018">
    <property type="protein sequence ID" value="ORX52354.1"/>
    <property type="molecule type" value="Genomic_DNA"/>
</dbReference>
<comment type="caution">
    <text evidence="3">The sequence shown here is derived from an EMBL/GenBank/DDBJ whole genome shotgun (WGS) entry which is preliminary data.</text>
</comment>
<organism evidence="3 4">
    <name type="scientific">Hesseltinella vesiculosa</name>
    <dbReference type="NCBI Taxonomy" id="101127"/>
    <lineage>
        <taxon>Eukaryota</taxon>
        <taxon>Fungi</taxon>
        <taxon>Fungi incertae sedis</taxon>
        <taxon>Mucoromycota</taxon>
        <taxon>Mucoromycotina</taxon>
        <taxon>Mucoromycetes</taxon>
        <taxon>Mucorales</taxon>
        <taxon>Cunninghamellaceae</taxon>
        <taxon>Hesseltinella</taxon>
    </lineage>
</organism>
<feature type="domain" description="C2H2-type" evidence="2">
    <location>
        <begin position="21"/>
        <end position="48"/>
    </location>
</feature>
<dbReference type="PROSITE" id="PS50157">
    <property type="entry name" value="ZINC_FINGER_C2H2_2"/>
    <property type="match status" value="1"/>
</dbReference>
<evidence type="ECO:0000313" key="3">
    <source>
        <dbReference type="EMBL" id="ORX52354.1"/>
    </source>
</evidence>
<reference evidence="3 4" key="1">
    <citation type="submission" date="2016-07" db="EMBL/GenBank/DDBJ databases">
        <title>Pervasive Adenine N6-methylation of Active Genes in Fungi.</title>
        <authorList>
            <consortium name="DOE Joint Genome Institute"/>
            <person name="Mondo S.J."/>
            <person name="Dannebaum R.O."/>
            <person name="Kuo R.C."/>
            <person name="Labutti K."/>
            <person name="Haridas S."/>
            <person name="Kuo A."/>
            <person name="Salamov A."/>
            <person name="Ahrendt S.R."/>
            <person name="Lipzen A."/>
            <person name="Sullivan W."/>
            <person name="Andreopoulos W.B."/>
            <person name="Clum A."/>
            <person name="Lindquist E."/>
            <person name="Daum C."/>
            <person name="Ramamoorthy G.K."/>
            <person name="Gryganskyi A."/>
            <person name="Culley D."/>
            <person name="Magnuson J.K."/>
            <person name="James T.Y."/>
            <person name="O'Malley M.A."/>
            <person name="Stajich J.E."/>
            <person name="Spatafora J.W."/>
            <person name="Visel A."/>
            <person name="Grigoriev I.V."/>
        </authorList>
    </citation>
    <scope>NUCLEOTIDE SEQUENCE [LARGE SCALE GENOMIC DNA]</scope>
    <source>
        <strain evidence="3 4">NRRL 3301</strain>
    </source>
</reference>
<dbReference type="PROSITE" id="PS00028">
    <property type="entry name" value="ZINC_FINGER_C2H2_1"/>
    <property type="match status" value="1"/>
</dbReference>
<evidence type="ECO:0000313" key="4">
    <source>
        <dbReference type="Proteomes" id="UP000242146"/>
    </source>
</evidence>
<dbReference type="Proteomes" id="UP000242146">
    <property type="component" value="Unassembled WGS sequence"/>
</dbReference>
<keyword evidence="1" id="KW-0863">Zinc-finger</keyword>